<evidence type="ECO:0000259" key="2">
    <source>
        <dbReference type="PROSITE" id="PS51745"/>
    </source>
</evidence>
<evidence type="ECO:0000313" key="3">
    <source>
        <dbReference type="EMBL" id="KAF4673435.1"/>
    </source>
</evidence>
<evidence type="ECO:0000256" key="1">
    <source>
        <dbReference type="SAM" id="MobiDB-lite"/>
    </source>
</evidence>
<feature type="compositionally biased region" description="Low complexity" evidence="1">
    <location>
        <begin position="135"/>
        <end position="146"/>
    </location>
</feature>
<gene>
    <name evidence="3" type="ORF">FOL47_010587</name>
</gene>
<feature type="compositionally biased region" description="Polar residues" evidence="1">
    <location>
        <begin position="189"/>
        <end position="199"/>
    </location>
</feature>
<dbReference type="Proteomes" id="UP000591131">
    <property type="component" value="Unassembled WGS sequence"/>
</dbReference>
<feature type="compositionally biased region" description="Basic and acidic residues" evidence="1">
    <location>
        <begin position="117"/>
        <end position="127"/>
    </location>
</feature>
<protein>
    <recommendedName>
        <fullName evidence="2">PB1 domain-containing protein</fullName>
    </recommendedName>
</protein>
<feature type="domain" description="PB1" evidence="2">
    <location>
        <begin position="3"/>
        <end position="89"/>
    </location>
</feature>
<comment type="caution">
    <text evidence="3">The sequence shown here is derived from an EMBL/GenBank/DDBJ whole genome shotgun (WGS) entry which is preliminary data.</text>
</comment>
<feature type="region of interest" description="Disordered" evidence="1">
    <location>
        <begin position="105"/>
        <end position="216"/>
    </location>
</feature>
<dbReference type="AlphaFoldDB" id="A0A7J6MPD6"/>
<proteinExistence type="predicted"/>
<dbReference type="EMBL" id="JAAPAO010000083">
    <property type="protein sequence ID" value="KAF4673435.1"/>
    <property type="molecule type" value="Genomic_DNA"/>
</dbReference>
<feature type="compositionally biased region" description="Basic and acidic residues" evidence="1">
    <location>
        <begin position="147"/>
        <end position="161"/>
    </location>
</feature>
<feature type="compositionally biased region" description="Low complexity" evidence="1">
    <location>
        <begin position="170"/>
        <end position="179"/>
    </location>
</feature>
<evidence type="ECO:0000313" key="4">
    <source>
        <dbReference type="Proteomes" id="UP000591131"/>
    </source>
</evidence>
<dbReference type="PROSITE" id="PS51745">
    <property type="entry name" value="PB1"/>
    <property type="match status" value="1"/>
</dbReference>
<name>A0A7J6MPD6_PERCH</name>
<sequence length="216" mass="23949">MVEIVFKFHYKGQKSRRLMQNDSPDNYKRLAEIVRDQWPELARGQLNLEFTYLDDVGDKCLFHRDAWRDAVELARRGVIGTLKFPTVNVFVDTFEGEPVKVSESSGVVNLSGGLESAPKRPLDERKDSHAKRGKSAPGPKKAAAKSSNEKSKTKKEGDGNGKAKLTNKKSASSPSAEAEVVMIKDEPRSSTVRRSSRLATQGGIPSMKREIMGMLD</sequence>
<dbReference type="InterPro" id="IPR053793">
    <property type="entry name" value="PB1-like"/>
</dbReference>
<reference evidence="3 4" key="1">
    <citation type="submission" date="2020-04" db="EMBL/GenBank/DDBJ databases">
        <title>Perkinsus chesapeaki whole genome sequence.</title>
        <authorList>
            <person name="Bogema D.R."/>
        </authorList>
    </citation>
    <scope>NUCLEOTIDE SEQUENCE [LARGE SCALE GENOMIC DNA]</scope>
    <source>
        <strain evidence="3">ATCC PRA-425</strain>
    </source>
</reference>
<organism evidence="3 4">
    <name type="scientific">Perkinsus chesapeaki</name>
    <name type="common">Clam parasite</name>
    <name type="synonym">Perkinsus andrewsi</name>
    <dbReference type="NCBI Taxonomy" id="330153"/>
    <lineage>
        <taxon>Eukaryota</taxon>
        <taxon>Sar</taxon>
        <taxon>Alveolata</taxon>
        <taxon>Perkinsozoa</taxon>
        <taxon>Perkinsea</taxon>
        <taxon>Perkinsida</taxon>
        <taxon>Perkinsidae</taxon>
        <taxon>Perkinsus</taxon>
    </lineage>
</organism>
<keyword evidence="4" id="KW-1185">Reference proteome</keyword>
<dbReference type="OrthoDB" id="478505at2759"/>
<feature type="compositionally biased region" description="Basic and acidic residues" evidence="1">
    <location>
        <begin position="207"/>
        <end position="216"/>
    </location>
</feature>
<accession>A0A7J6MPD6</accession>